<organism evidence="2 3">
    <name type="scientific">Podospora didyma</name>
    <dbReference type="NCBI Taxonomy" id="330526"/>
    <lineage>
        <taxon>Eukaryota</taxon>
        <taxon>Fungi</taxon>
        <taxon>Dikarya</taxon>
        <taxon>Ascomycota</taxon>
        <taxon>Pezizomycotina</taxon>
        <taxon>Sordariomycetes</taxon>
        <taxon>Sordariomycetidae</taxon>
        <taxon>Sordariales</taxon>
        <taxon>Podosporaceae</taxon>
        <taxon>Podospora</taxon>
    </lineage>
</organism>
<gene>
    <name evidence="2" type="ORF">B0H63DRAFT_144390</name>
</gene>
<proteinExistence type="predicted"/>
<dbReference type="EMBL" id="JAULSW010000003">
    <property type="protein sequence ID" value="KAK3386974.1"/>
    <property type="molecule type" value="Genomic_DNA"/>
</dbReference>
<reference evidence="2" key="2">
    <citation type="submission" date="2023-06" db="EMBL/GenBank/DDBJ databases">
        <authorList>
            <consortium name="Lawrence Berkeley National Laboratory"/>
            <person name="Haridas S."/>
            <person name="Hensen N."/>
            <person name="Bonometti L."/>
            <person name="Westerberg I."/>
            <person name="Brannstrom I.O."/>
            <person name="Guillou S."/>
            <person name="Cros-Aarteil S."/>
            <person name="Calhoun S."/>
            <person name="Kuo A."/>
            <person name="Mondo S."/>
            <person name="Pangilinan J."/>
            <person name="Riley R."/>
            <person name="LaButti K."/>
            <person name="Andreopoulos B."/>
            <person name="Lipzen A."/>
            <person name="Chen C."/>
            <person name="Yanf M."/>
            <person name="Daum C."/>
            <person name="Ng V."/>
            <person name="Clum A."/>
            <person name="Steindorff A."/>
            <person name="Ohm R."/>
            <person name="Martin F."/>
            <person name="Silar P."/>
            <person name="Natvig D."/>
            <person name="Lalanne C."/>
            <person name="Gautier V."/>
            <person name="Ament-velasquez S.L."/>
            <person name="Kruys A."/>
            <person name="Hutchinson M.I."/>
            <person name="Powell A.J."/>
            <person name="Barry K."/>
            <person name="Miller A.N."/>
            <person name="Grigoriev I.V."/>
            <person name="Debuchy R."/>
            <person name="Gladieux P."/>
            <person name="Thoren M.H."/>
            <person name="Johannesson H."/>
        </authorList>
    </citation>
    <scope>NUCLEOTIDE SEQUENCE</scope>
    <source>
        <strain evidence="2">CBS 232.78</strain>
    </source>
</reference>
<dbReference type="Proteomes" id="UP001285441">
    <property type="component" value="Unassembled WGS sequence"/>
</dbReference>
<accession>A0AAE0NSN5</accession>
<name>A0AAE0NSN5_9PEZI</name>
<reference evidence="2" key="1">
    <citation type="journal article" date="2023" name="Mol. Phylogenet. Evol.">
        <title>Genome-scale phylogeny and comparative genomics of the fungal order Sordariales.</title>
        <authorList>
            <person name="Hensen N."/>
            <person name="Bonometti L."/>
            <person name="Westerberg I."/>
            <person name="Brannstrom I.O."/>
            <person name="Guillou S."/>
            <person name="Cros-Aarteil S."/>
            <person name="Calhoun S."/>
            <person name="Haridas S."/>
            <person name="Kuo A."/>
            <person name="Mondo S."/>
            <person name="Pangilinan J."/>
            <person name="Riley R."/>
            <person name="LaButti K."/>
            <person name="Andreopoulos B."/>
            <person name="Lipzen A."/>
            <person name="Chen C."/>
            <person name="Yan M."/>
            <person name="Daum C."/>
            <person name="Ng V."/>
            <person name="Clum A."/>
            <person name="Steindorff A."/>
            <person name="Ohm R.A."/>
            <person name="Martin F."/>
            <person name="Silar P."/>
            <person name="Natvig D.O."/>
            <person name="Lalanne C."/>
            <person name="Gautier V."/>
            <person name="Ament-Velasquez S.L."/>
            <person name="Kruys A."/>
            <person name="Hutchinson M.I."/>
            <person name="Powell A.J."/>
            <person name="Barry K."/>
            <person name="Miller A.N."/>
            <person name="Grigoriev I.V."/>
            <person name="Debuchy R."/>
            <person name="Gladieux P."/>
            <person name="Hiltunen Thoren M."/>
            <person name="Johannesson H."/>
        </authorList>
    </citation>
    <scope>NUCLEOTIDE SEQUENCE</scope>
    <source>
        <strain evidence="2">CBS 232.78</strain>
    </source>
</reference>
<evidence type="ECO:0000313" key="3">
    <source>
        <dbReference type="Proteomes" id="UP001285441"/>
    </source>
</evidence>
<feature type="compositionally biased region" description="Low complexity" evidence="1">
    <location>
        <begin position="93"/>
        <end position="107"/>
    </location>
</feature>
<feature type="compositionally biased region" description="Polar residues" evidence="1">
    <location>
        <begin position="233"/>
        <end position="243"/>
    </location>
</feature>
<feature type="compositionally biased region" description="Polar residues" evidence="1">
    <location>
        <begin position="41"/>
        <end position="65"/>
    </location>
</feature>
<protein>
    <submittedName>
        <fullName evidence="2">Uncharacterized protein</fullName>
    </submittedName>
</protein>
<feature type="compositionally biased region" description="Basic and acidic residues" evidence="1">
    <location>
        <begin position="72"/>
        <end position="86"/>
    </location>
</feature>
<feature type="region of interest" description="Disordered" evidence="1">
    <location>
        <begin position="292"/>
        <end position="319"/>
    </location>
</feature>
<dbReference type="AlphaFoldDB" id="A0AAE0NSN5"/>
<feature type="compositionally biased region" description="Polar residues" evidence="1">
    <location>
        <begin position="167"/>
        <end position="189"/>
    </location>
</feature>
<feature type="region of interest" description="Disordered" evidence="1">
    <location>
        <begin position="1"/>
        <end position="22"/>
    </location>
</feature>
<feature type="compositionally biased region" description="Low complexity" evidence="1">
    <location>
        <begin position="142"/>
        <end position="154"/>
    </location>
</feature>
<keyword evidence="3" id="KW-1185">Reference proteome</keyword>
<sequence>MTSRGEILDSEDEGSDFSPPKLKVEDDFVQLIDADADMTASHLQPTSQAVRSTDSVEFDSTNPSDLENMHQAYEEHAAAAQGEKDAASQPARSLKSTAKSASSTDVSVVERVRNEQLSAALAKKRAKPEKKPEENADVWDVPSSPLRRPTSSSKRATKTYGKRRRTGQQSSPPQHGNTNDIPPTQNPHSTVYDLTESSPVAPVKRQKTRATRSSASMEKDSDTPVAIPIFQAPSDSNQRSSRSGHGKKESSSYNFDSSLPEMPSASIYIAPSALTASQKREYKTISLSSFQSELGHGSPASPLPNLNFDVGEGMQHRSSGATVSTIANTPGRYAPSRLTAVLSDDLTHDEPGSSTGPPGRYLLQISYP</sequence>
<evidence type="ECO:0000256" key="1">
    <source>
        <dbReference type="SAM" id="MobiDB-lite"/>
    </source>
</evidence>
<comment type="caution">
    <text evidence="2">The sequence shown here is derived from an EMBL/GenBank/DDBJ whole genome shotgun (WGS) entry which is preliminary data.</text>
</comment>
<feature type="compositionally biased region" description="Basic residues" evidence="1">
    <location>
        <begin position="155"/>
        <end position="166"/>
    </location>
</feature>
<feature type="region of interest" description="Disordered" evidence="1">
    <location>
        <begin position="345"/>
        <end position="368"/>
    </location>
</feature>
<feature type="region of interest" description="Disordered" evidence="1">
    <location>
        <begin position="39"/>
        <end position="261"/>
    </location>
</feature>
<evidence type="ECO:0000313" key="2">
    <source>
        <dbReference type="EMBL" id="KAK3386974.1"/>
    </source>
</evidence>